<keyword evidence="4" id="KW-1185">Reference proteome</keyword>
<comment type="caution">
    <text evidence="3">The sequence shown here is derived from an EMBL/GenBank/DDBJ whole genome shotgun (WGS) entry which is preliminary data.</text>
</comment>
<dbReference type="InterPro" id="IPR001387">
    <property type="entry name" value="Cro/C1-type_HTH"/>
</dbReference>
<dbReference type="GO" id="GO:0003700">
    <property type="term" value="F:DNA-binding transcription factor activity"/>
    <property type="evidence" value="ECO:0007669"/>
    <property type="project" value="TreeGrafter"/>
</dbReference>
<dbReference type="Pfam" id="PF01381">
    <property type="entry name" value="HTH_3"/>
    <property type="match status" value="1"/>
</dbReference>
<dbReference type="STRING" id="745411.B3C1_08821"/>
<keyword evidence="1" id="KW-0238">DNA-binding</keyword>
<dbReference type="Gene3D" id="1.10.260.40">
    <property type="entry name" value="lambda repressor-like DNA-binding domains"/>
    <property type="match status" value="1"/>
</dbReference>
<dbReference type="InterPro" id="IPR050807">
    <property type="entry name" value="TransReg_Diox_bact_type"/>
</dbReference>
<evidence type="ECO:0000256" key="1">
    <source>
        <dbReference type="ARBA" id="ARBA00023125"/>
    </source>
</evidence>
<dbReference type="AlphaFoldDB" id="K2JIA7"/>
<dbReference type="SUPFAM" id="SSF51182">
    <property type="entry name" value="RmlC-like cupins"/>
    <property type="match status" value="1"/>
</dbReference>
<evidence type="ECO:0000259" key="2">
    <source>
        <dbReference type="PROSITE" id="PS50943"/>
    </source>
</evidence>
<evidence type="ECO:0000313" key="3">
    <source>
        <dbReference type="EMBL" id="EKE74978.1"/>
    </source>
</evidence>
<protein>
    <submittedName>
        <fullName evidence="3">XRE family transcriptional regulator</fullName>
    </submittedName>
</protein>
<dbReference type="SMART" id="SM00530">
    <property type="entry name" value="HTH_XRE"/>
    <property type="match status" value="1"/>
</dbReference>
<dbReference type="Gene3D" id="2.60.120.10">
    <property type="entry name" value="Jelly Rolls"/>
    <property type="match status" value="1"/>
</dbReference>
<accession>K2JIA7</accession>
<dbReference type="SUPFAM" id="SSF47413">
    <property type="entry name" value="lambda repressor-like DNA-binding domains"/>
    <property type="match status" value="1"/>
</dbReference>
<evidence type="ECO:0000313" key="4">
    <source>
        <dbReference type="Proteomes" id="UP000006755"/>
    </source>
</evidence>
<dbReference type="PANTHER" id="PTHR46797">
    <property type="entry name" value="HTH-TYPE TRANSCRIPTIONAL REGULATOR"/>
    <property type="match status" value="1"/>
</dbReference>
<organism evidence="3 4">
    <name type="scientific">Gallaecimonas xiamenensis 3-C-1</name>
    <dbReference type="NCBI Taxonomy" id="745411"/>
    <lineage>
        <taxon>Bacteria</taxon>
        <taxon>Pseudomonadati</taxon>
        <taxon>Pseudomonadota</taxon>
        <taxon>Gammaproteobacteria</taxon>
        <taxon>Enterobacterales</taxon>
        <taxon>Gallaecimonadaceae</taxon>
        <taxon>Gallaecimonas</taxon>
    </lineage>
</organism>
<dbReference type="EMBL" id="AMRI01000010">
    <property type="protein sequence ID" value="EKE74978.1"/>
    <property type="molecule type" value="Genomic_DNA"/>
</dbReference>
<dbReference type="eggNOG" id="COG1396">
    <property type="taxonomic scope" value="Bacteria"/>
</dbReference>
<dbReference type="InterPro" id="IPR010982">
    <property type="entry name" value="Lambda_DNA-bd_dom_sf"/>
</dbReference>
<name>K2JIA7_9GAMM</name>
<dbReference type="GO" id="GO:0005829">
    <property type="term" value="C:cytosol"/>
    <property type="evidence" value="ECO:0007669"/>
    <property type="project" value="TreeGrafter"/>
</dbReference>
<dbReference type="PANTHER" id="PTHR46797:SF10">
    <property type="entry name" value="BLR1115 PROTEIN"/>
    <property type="match status" value="1"/>
</dbReference>
<dbReference type="GO" id="GO:0003677">
    <property type="term" value="F:DNA binding"/>
    <property type="evidence" value="ECO:0007669"/>
    <property type="project" value="UniProtKB-KW"/>
</dbReference>
<reference evidence="3 4" key="1">
    <citation type="journal article" date="2012" name="J. Bacteriol.">
        <title>Genome Sequence of Gallaecimonas xiamenensis Type Strain 3-C-1.</title>
        <authorList>
            <person name="Lai Q."/>
            <person name="Wang L."/>
            <person name="Wang W."/>
            <person name="Shao Z."/>
        </authorList>
    </citation>
    <scope>NUCLEOTIDE SEQUENCE [LARGE SCALE GENOMIC DNA]</scope>
    <source>
        <strain evidence="3 4">3-C-1</strain>
    </source>
</reference>
<sequence length="186" mass="20409">MLMSDPLELTLANRLRALRRQQGWSLDEMAQRAGVSRASLSRIEKAEVSPTTAVLAKICSAFGLSLSHLLAQVESGPRALVPLADQPLWQDQASGFSRRSVSPPEPGLSCEVLACTLEAGASLHYPQPTRPGLEHHLVMQSGQLRLWVEDQAYDLGPGDCLRYKTFGQSRFQVLGEQSAQYLLVLI</sequence>
<dbReference type="Proteomes" id="UP000006755">
    <property type="component" value="Unassembled WGS sequence"/>
</dbReference>
<gene>
    <name evidence="3" type="ORF">B3C1_08821</name>
</gene>
<dbReference type="CDD" id="cd02209">
    <property type="entry name" value="cupin_XRE_C"/>
    <property type="match status" value="1"/>
</dbReference>
<proteinExistence type="predicted"/>
<dbReference type="InterPro" id="IPR014710">
    <property type="entry name" value="RmlC-like_jellyroll"/>
</dbReference>
<dbReference type="PROSITE" id="PS50943">
    <property type="entry name" value="HTH_CROC1"/>
    <property type="match status" value="1"/>
</dbReference>
<feature type="domain" description="HTH cro/C1-type" evidence="2">
    <location>
        <begin position="15"/>
        <end position="69"/>
    </location>
</feature>
<dbReference type="InterPro" id="IPR011051">
    <property type="entry name" value="RmlC_Cupin_sf"/>
</dbReference>
<dbReference type="CDD" id="cd00093">
    <property type="entry name" value="HTH_XRE"/>
    <property type="match status" value="1"/>
</dbReference>